<evidence type="ECO:0000313" key="5">
    <source>
        <dbReference type="EMBL" id="ROP30364.1"/>
    </source>
</evidence>
<dbReference type="InterPro" id="IPR011991">
    <property type="entry name" value="ArsR-like_HTH"/>
</dbReference>
<comment type="caution">
    <text evidence="5">The sequence shown here is derived from an EMBL/GenBank/DDBJ whole genome shotgun (WGS) entry which is preliminary data.</text>
</comment>
<dbReference type="SMART" id="SM00418">
    <property type="entry name" value="HTH_ARSR"/>
    <property type="match status" value="1"/>
</dbReference>
<reference evidence="5 6" key="1">
    <citation type="submission" date="2018-11" db="EMBL/GenBank/DDBJ databases">
        <title>Sequencing the genomes of 1000 actinobacteria strains.</title>
        <authorList>
            <person name="Klenk H.-P."/>
        </authorList>
    </citation>
    <scope>NUCLEOTIDE SEQUENCE [LARGE SCALE GENOMIC DNA]</scope>
    <source>
        <strain evidence="5 6">DSM 43634</strain>
    </source>
</reference>
<dbReference type="InterPro" id="IPR001845">
    <property type="entry name" value="HTH_ArsR_DNA-bd_dom"/>
</dbReference>
<gene>
    <name evidence="5" type="ORF">EDD30_3207</name>
</gene>
<proteinExistence type="predicted"/>
<organism evidence="5 6">
    <name type="scientific">Couchioplanes caeruleus</name>
    <dbReference type="NCBI Taxonomy" id="56438"/>
    <lineage>
        <taxon>Bacteria</taxon>
        <taxon>Bacillati</taxon>
        <taxon>Actinomycetota</taxon>
        <taxon>Actinomycetes</taxon>
        <taxon>Micromonosporales</taxon>
        <taxon>Micromonosporaceae</taxon>
        <taxon>Couchioplanes</taxon>
    </lineage>
</organism>
<dbReference type="Gene3D" id="1.10.10.10">
    <property type="entry name" value="Winged helix-like DNA-binding domain superfamily/Winged helix DNA-binding domain"/>
    <property type="match status" value="1"/>
</dbReference>
<dbReference type="Pfam" id="PF01022">
    <property type="entry name" value="HTH_5"/>
    <property type="match status" value="1"/>
</dbReference>
<dbReference type="PANTHER" id="PTHR43132:SF2">
    <property type="entry name" value="ARSENICAL RESISTANCE OPERON REPRESSOR ARSR-RELATED"/>
    <property type="match status" value="1"/>
</dbReference>
<feature type="domain" description="HTH arsR-type" evidence="4">
    <location>
        <begin position="58"/>
        <end position="152"/>
    </location>
</feature>
<sequence length="271" mass="27233">MTAFQVWLLAGQPVVEEGTPADHFPSRRVATEVLLSVIANPGYHRCMAMTEDGCMTAAVGAGMTPAVALFRSLGDETRLRIVQRLAAGEARVVDLTGELGLAQSTVSKHLACLRDCGLIDFRVQGRQSFYALTRPELLDLLAAAEGLLAATGTAVALCPDGSSSEHAALRSGVADDVSGDFAATDVAAAPAAAAPAAAAPAAAAPAGFAAPVASVAPAAPAGFAATGDSAGFAATGDSVDVAAADVVAGDDRRVRVRARRRAGGRGEAVAR</sequence>
<evidence type="ECO:0000259" key="4">
    <source>
        <dbReference type="PROSITE" id="PS50987"/>
    </source>
</evidence>
<dbReference type="NCBIfam" id="NF033788">
    <property type="entry name" value="HTH_metalloreg"/>
    <property type="match status" value="1"/>
</dbReference>
<evidence type="ECO:0000256" key="1">
    <source>
        <dbReference type="ARBA" id="ARBA00023015"/>
    </source>
</evidence>
<dbReference type="Proteomes" id="UP000271683">
    <property type="component" value="Unassembled WGS sequence"/>
</dbReference>
<evidence type="ECO:0000313" key="6">
    <source>
        <dbReference type="Proteomes" id="UP000271683"/>
    </source>
</evidence>
<name>A0A3N1GJD5_9ACTN</name>
<dbReference type="SUPFAM" id="SSF46785">
    <property type="entry name" value="Winged helix' DNA-binding domain"/>
    <property type="match status" value="1"/>
</dbReference>
<dbReference type="AlphaFoldDB" id="A0A3N1GJD5"/>
<keyword evidence="3" id="KW-0804">Transcription</keyword>
<dbReference type="InterPro" id="IPR051011">
    <property type="entry name" value="Metal_resp_trans_reg"/>
</dbReference>
<dbReference type="InterPro" id="IPR036388">
    <property type="entry name" value="WH-like_DNA-bd_sf"/>
</dbReference>
<dbReference type="PRINTS" id="PR00778">
    <property type="entry name" value="HTHARSR"/>
</dbReference>
<dbReference type="GO" id="GO:0003700">
    <property type="term" value="F:DNA-binding transcription factor activity"/>
    <property type="evidence" value="ECO:0007669"/>
    <property type="project" value="InterPro"/>
</dbReference>
<dbReference type="PROSITE" id="PS50987">
    <property type="entry name" value="HTH_ARSR_2"/>
    <property type="match status" value="1"/>
</dbReference>
<dbReference type="PANTHER" id="PTHR43132">
    <property type="entry name" value="ARSENICAL RESISTANCE OPERON REPRESSOR ARSR-RELATED"/>
    <property type="match status" value="1"/>
</dbReference>
<keyword evidence="2 5" id="KW-0238">DNA-binding</keyword>
<dbReference type="EMBL" id="RJKL01000001">
    <property type="protein sequence ID" value="ROP30364.1"/>
    <property type="molecule type" value="Genomic_DNA"/>
</dbReference>
<protein>
    <submittedName>
        <fullName evidence="5">DNA-binding transcriptional ArsR family regulator</fullName>
    </submittedName>
</protein>
<evidence type="ECO:0000256" key="3">
    <source>
        <dbReference type="ARBA" id="ARBA00023163"/>
    </source>
</evidence>
<evidence type="ECO:0000256" key="2">
    <source>
        <dbReference type="ARBA" id="ARBA00023125"/>
    </source>
</evidence>
<keyword evidence="1" id="KW-0805">Transcription regulation</keyword>
<accession>A0A3N1GJD5</accession>
<dbReference type="InterPro" id="IPR036390">
    <property type="entry name" value="WH_DNA-bd_sf"/>
</dbReference>
<dbReference type="CDD" id="cd00090">
    <property type="entry name" value="HTH_ARSR"/>
    <property type="match status" value="1"/>
</dbReference>
<dbReference type="GO" id="GO:0003677">
    <property type="term" value="F:DNA binding"/>
    <property type="evidence" value="ECO:0007669"/>
    <property type="project" value="UniProtKB-KW"/>
</dbReference>